<feature type="domain" description="PI3K-RBD" evidence="10">
    <location>
        <begin position="94"/>
        <end position="181"/>
    </location>
</feature>
<dbReference type="Gene3D" id="1.25.40.70">
    <property type="entry name" value="Phosphatidylinositol 3-kinase, accessory domain (PIK)"/>
    <property type="match status" value="1"/>
</dbReference>
<dbReference type="Gene3D" id="3.30.1010.10">
    <property type="entry name" value="Phosphatidylinositol 3-kinase Catalytic Subunit, Chain A, domain 4"/>
    <property type="match status" value="1"/>
</dbReference>
<dbReference type="InterPro" id="IPR002420">
    <property type="entry name" value="PI3K-type_C2_dom"/>
</dbReference>
<dbReference type="SMART" id="SM00145">
    <property type="entry name" value="PI3Ka"/>
    <property type="match status" value="1"/>
</dbReference>
<dbReference type="PROSITE" id="PS00916">
    <property type="entry name" value="PI3_4_KINASE_2"/>
    <property type="match status" value="1"/>
</dbReference>
<feature type="domain" description="C2 PI3K-type" evidence="11">
    <location>
        <begin position="237"/>
        <end position="392"/>
    </location>
</feature>
<feature type="domain" description="PIK helical" evidence="9">
    <location>
        <begin position="401"/>
        <end position="578"/>
    </location>
</feature>
<dbReference type="SUPFAM" id="SSF48371">
    <property type="entry name" value="ARM repeat"/>
    <property type="match status" value="1"/>
</dbReference>
<dbReference type="InterPro" id="IPR001263">
    <property type="entry name" value="PI3K_accessory_dom"/>
</dbReference>
<dbReference type="InterPro" id="IPR011009">
    <property type="entry name" value="Kinase-like_dom_sf"/>
</dbReference>
<dbReference type="PROSITE" id="PS51545">
    <property type="entry name" value="PIK_HELICAL"/>
    <property type="match status" value="1"/>
</dbReference>
<evidence type="ECO:0000256" key="1">
    <source>
        <dbReference type="ARBA" id="ARBA00001498"/>
    </source>
</evidence>
<sequence length="929" mass="106695">MDDPKFMLVIKGSQYYTNIKKDSVKVGVLLGSPEAWAQHDDENTSFRQCTARIRLQEMRYVRERRKLINHNVPVNIGDDVIMKRLKNSNTLVPKTEIFITLVLSKDQKKKVKASVEETADSFLEKNWKYFPISREGNQWRDYVLKVVGSDEYFIGPHKMSEFEYIQRAESTNTETKVAPILRKEVEVERTDSYIYEREEEFLSTDPVIRYDHAELSKALNGGNELIQSMNLLSVWDLTTEFKVRIAGLDSLPLSLPFKTTYISVSLTVYCGDQPICAPQETVAIPIKEGDTTVQFPESPLCTGIRLSDLPRDTKLCFSVLFNKKGKKEKQPHSWLNCLIYNYKNELRTGKFNLKMWPGASSPIGTVVANTSDKATIIKLEFGEYKDKTVVFPTEPLEYPAYFDEGVPSSTQVTALQEIISRHSLAELSTEDKALLWKYRLSFCIKHPQALPKYLMSVPKTDRNAIQEMHKLIPEWAPIQPVDALELLDVRYADAHIRTYAVQQLEKLVNAKVEDYLLQLVQVLKYENYHDCALSRFLLKRAIRNRRVGHFLYWFLKSELGNDQVSERFGLLLAAFLKGGSEATDSISMQEKVQSTLEKIARDVKEVKNDPISFLKNEVSTLNKNWPGRVQLMLDPGYITSGIKIEKCKVMDSKMKPLWLLFENADPLGDNMYVIYKCGDDLRQDMLTLQMFRIMDKMWKAEEGLDLMLNPYNVIATGKETGLVEVVTKSQTLSKIQKEKGAVMGAFDDYVLAKWLKQVNPDEVLYKQAVLNFTASCAGYCVATYILGIGDRHNDNIMVKEDGHLFHIDFGHILGNFKKKYGIKRERVPFVFTPDWACVMGEANYKEFIKYCIRAHDLLSQNYNLFINLFSMMLISGMPELQTKADLLFLVETLSVMDKGQRYNFGDLIEATGSQVSTRLNWMIHNIAHW</sequence>
<dbReference type="InterPro" id="IPR036940">
    <property type="entry name" value="PI3/4_kinase_cat_sf"/>
</dbReference>
<keyword evidence="6" id="KW-0067">ATP-binding</keyword>
<proteinExistence type="inferred from homology"/>
<dbReference type="EMBL" id="GIBP01000380">
    <property type="protein sequence ID" value="NDV29349.1"/>
    <property type="molecule type" value="Transcribed_RNA"/>
</dbReference>
<dbReference type="PROSITE" id="PS51546">
    <property type="entry name" value="PI3K_RBD"/>
    <property type="match status" value="1"/>
</dbReference>
<dbReference type="SUPFAM" id="SSF54236">
    <property type="entry name" value="Ubiquitin-like"/>
    <property type="match status" value="1"/>
</dbReference>
<dbReference type="GO" id="GO:0005886">
    <property type="term" value="C:plasma membrane"/>
    <property type="evidence" value="ECO:0007669"/>
    <property type="project" value="TreeGrafter"/>
</dbReference>
<evidence type="ECO:0000259" key="8">
    <source>
        <dbReference type="PROSITE" id="PS50290"/>
    </source>
</evidence>
<keyword evidence="4" id="KW-0547">Nucleotide-binding</keyword>
<organism evidence="12">
    <name type="scientific">Arcella intermedia</name>
    <dbReference type="NCBI Taxonomy" id="1963864"/>
    <lineage>
        <taxon>Eukaryota</taxon>
        <taxon>Amoebozoa</taxon>
        <taxon>Tubulinea</taxon>
        <taxon>Elardia</taxon>
        <taxon>Arcellinida</taxon>
        <taxon>Sphaerothecina</taxon>
        <taxon>Arcellidae</taxon>
        <taxon>Arcella</taxon>
    </lineage>
</organism>
<evidence type="ECO:0000256" key="5">
    <source>
        <dbReference type="ARBA" id="ARBA00022777"/>
    </source>
</evidence>
<evidence type="ECO:0000256" key="7">
    <source>
        <dbReference type="PROSITE-ProRule" id="PRU00880"/>
    </source>
</evidence>
<comment type="similarity">
    <text evidence="7">Belongs to the PI3/PI4-kinase family.</text>
</comment>
<keyword evidence="5" id="KW-0418">Kinase</keyword>
<dbReference type="GO" id="GO:0043491">
    <property type="term" value="P:phosphatidylinositol 3-kinase/protein kinase B signal transduction"/>
    <property type="evidence" value="ECO:0007669"/>
    <property type="project" value="TreeGrafter"/>
</dbReference>
<dbReference type="GO" id="GO:0005524">
    <property type="term" value="F:ATP binding"/>
    <property type="evidence" value="ECO:0007669"/>
    <property type="project" value="UniProtKB-KW"/>
</dbReference>
<dbReference type="GO" id="GO:0031267">
    <property type="term" value="F:small GTPase binding"/>
    <property type="evidence" value="ECO:0007669"/>
    <property type="project" value="UniProtKB-ARBA"/>
</dbReference>
<evidence type="ECO:0000256" key="4">
    <source>
        <dbReference type="ARBA" id="ARBA00022741"/>
    </source>
</evidence>
<dbReference type="InterPro" id="IPR000403">
    <property type="entry name" value="PI3/4_kinase_cat_dom"/>
</dbReference>
<dbReference type="PROSITE" id="PS50290">
    <property type="entry name" value="PI3_4_KINASE_3"/>
    <property type="match status" value="1"/>
</dbReference>
<dbReference type="SMART" id="SM00146">
    <property type="entry name" value="PI3Kc"/>
    <property type="match status" value="1"/>
</dbReference>
<dbReference type="Pfam" id="PF00454">
    <property type="entry name" value="PI3_PI4_kinase"/>
    <property type="match status" value="1"/>
</dbReference>
<dbReference type="SUPFAM" id="SSF49562">
    <property type="entry name" value="C2 domain (Calcium/lipid-binding domain, CaLB)"/>
    <property type="match status" value="1"/>
</dbReference>
<dbReference type="PROSITE" id="PS51547">
    <property type="entry name" value="C2_PI3K"/>
    <property type="match status" value="1"/>
</dbReference>
<feature type="domain" description="PI3K/PI4K catalytic" evidence="8">
    <location>
        <begin position="643"/>
        <end position="927"/>
    </location>
</feature>
<name>A0A6B2KX87_9EUKA</name>
<dbReference type="Gene3D" id="1.10.1070.11">
    <property type="entry name" value="Phosphatidylinositol 3-/4-kinase, catalytic domain"/>
    <property type="match status" value="1"/>
</dbReference>
<dbReference type="GO" id="GO:0050920">
    <property type="term" value="P:regulation of chemotaxis"/>
    <property type="evidence" value="ECO:0007669"/>
    <property type="project" value="UniProtKB-ARBA"/>
</dbReference>
<dbReference type="InterPro" id="IPR042236">
    <property type="entry name" value="PI3K_accessory_sf"/>
</dbReference>
<dbReference type="InterPro" id="IPR035892">
    <property type="entry name" value="C2_domain_sf"/>
</dbReference>
<dbReference type="GO" id="GO:0009617">
    <property type="term" value="P:response to bacterium"/>
    <property type="evidence" value="ECO:0007669"/>
    <property type="project" value="UniProtKB-ARBA"/>
</dbReference>
<dbReference type="InterPro" id="IPR000341">
    <property type="entry name" value="PI3K_Ras-bd_dom"/>
</dbReference>
<protein>
    <recommendedName>
        <fullName evidence="2">phosphatidylinositol 3-kinase</fullName>
        <ecNumber evidence="2">2.7.1.137</ecNumber>
    </recommendedName>
</protein>
<evidence type="ECO:0000313" key="12">
    <source>
        <dbReference type="EMBL" id="NDV29349.1"/>
    </source>
</evidence>
<evidence type="ECO:0000256" key="3">
    <source>
        <dbReference type="ARBA" id="ARBA00022679"/>
    </source>
</evidence>
<dbReference type="FunFam" id="1.10.1070.11:FF:000001">
    <property type="entry name" value="Phosphatidylinositol 4,5-bisphosphate 3-kinase catalytic subunit"/>
    <property type="match status" value="1"/>
</dbReference>
<dbReference type="FunFam" id="3.30.1010.10:FF:000008">
    <property type="entry name" value="Phosphatidylinositol 4,5-bisphosphate 3-kinase catalytic subunit gamma"/>
    <property type="match status" value="1"/>
</dbReference>
<dbReference type="SUPFAM" id="SSF56112">
    <property type="entry name" value="Protein kinase-like (PK-like)"/>
    <property type="match status" value="1"/>
</dbReference>
<dbReference type="InterPro" id="IPR029071">
    <property type="entry name" value="Ubiquitin-like_domsf"/>
</dbReference>
<dbReference type="GO" id="GO:0016303">
    <property type="term" value="F:1-phosphatidylinositol-3-kinase activity"/>
    <property type="evidence" value="ECO:0007669"/>
    <property type="project" value="UniProtKB-EC"/>
</dbReference>
<dbReference type="Pfam" id="PF00792">
    <property type="entry name" value="PI3K_C2"/>
    <property type="match status" value="1"/>
</dbReference>
<dbReference type="InterPro" id="IPR015433">
    <property type="entry name" value="PI3/4_kinase"/>
</dbReference>
<dbReference type="Pfam" id="PF00794">
    <property type="entry name" value="PI3K_rbd"/>
    <property type="match status" value="1"/>
</dbReference>
<comment type="catalytic activity">
    <reaction evidence="1">
        <text>a 1,2-diacyl-sn-glycero-3-phospho-(1D-myo-inositol) + ATP = a 1,2-diacyl-sn-glycero-3-phospho-(1D-myo-inositol-3-phosphate) + ADP + H(+)</text>
        <dbReference type="Rhea" id="RHEA:12709"/>
        <dbReference type="ChEBI" id="CHEBI:15378"/>
        <dbReference type="ChEBI" id="CHEBI:30616"/>
        <dbReference type="ChEBI" id="CHEBI:57880"/>
        <dbReference type="ChEBI" id="CHEBI:58088"/>
        <dbReference type="ChEBI" id="CHEBI:456216"/>
        <dbReference type="EC" id="2.7.1.137"/>
    </reaction>
</comment>
<reference evidence="12" key="1">
    <citation type="journal article" date="2020" name="J. Eukaryot. Microbiol.">
        <title>De novo Sequencing, Assembly and Annotation of the Transcriptome for the Free-Living Testate Amoeba Arcella intermedia.</title>
        <authorList>
            <person name="Ribeiro G.M."/>
            <person name="Porfirio-Sousa A.L."/>
            <person name="Maurer-Alcala X.X."/>
            <person name="Katz L.A."/>
            <person name="Lahr D.J.G."/>
        </authorList>
    </citation>
    <scope>NUCLEOTIDE SEQUENCE</scope>
</reference>
<dbReference type="InterPro" id="IPR035448">
    <property type="entry name" value="PI3Kc"/>
</dbReference>
<evidence type="ECO:0000259" key="9">
    <source>
        <dbReference type="PROSITE" id="PS51545"/>
    </source>
</evidence>
<dbReference type="GO" id="GO:0005737">
    <property type="term" value="C:cytoplasm"/>
    <property type="evidence" value="ECO:0007669"/>
    <property type="project" value="TreeGrafter"/>
</dbReference>
<dbReference type="GO" id="GO:0048015">
    <property type="term" value="P:phosphatidylinositol-mediated signaling"/>
    <property type="evidence" value="ECO:0007669"/>
    <property type="project" value="TreeGrafter"/>
</dbReference>
<dbReference type="AlphaFoldDB" id="A0A6B2KX87"/>
<dbReference type="PANTHER" id="PTHR10048:SF14">
    <property type="entry name" value="LD28067P"/>
    <property type="match status" value="1"/>
</dbReference>
<evidence type="ECO:0000259" key="10">
    <source>
        <dbReference type="PROSITE" id="PS51546"/>
    </source>
</evidence>
<dbReference type="CDD" id="cd00891">
    <property type="entry name" value="PI3Kc"/>
    <property type="match status" value="1"/>
</dbReference>
<evidence type="ECO:0000256" key="6">
    <source>
        <dbReference type="ARBA" id="ARBA00022840"/>
    </source>
</evidence>
<dbReference type="EC" id="2.7.1.137" evidence="2"/>
<dbReference type="PANTHER" id="PTHR10048">
    <property type="entry name" value="PHOSPHATIDYLINOSITOL KINASE"/>
    <property type="match status" value="1"/>
</dbReference>
<dbReference type="Gene3D" id="2.60.40.150">
    <property type="entry name" value="C2 domain"/>
    <property type="match status" value="1"/>
</dbReference>
<dbReference type="GO" id="GO:0005942">
    <property type="term" value="C:phosphatidylinositol 3-kinase complex"/>
    <property type="evidence" value="ECO:0007669"/>
    <property type="project" value="TreeGrafter"/>
</dbReference>
<accession>A0A6B2KX87</accession>
<evidence type="ECO:0000259" key="11">
    <source>
        <dbReference type="PROSITE" id="PS51547"/>
    </source>
</evidence>
<dbReference type="GO" id="GO:0035005">
    <property type="term" value="F:1-phosphatidylinositol-4-phosphate 3-kinase activity"/>
    <property type="evidence" value="ECO:0007669"/>
    <property type="project" value="TreeGrafter"/>
</dbReference>
<evidence type="ECO:0000256" key="2">
    <source>
        <dbReference type="ARBA" id="ARBA00012073"/>
    </source>
</evidence>
<dbReference type="InterPro" id="IPR018936">
    <property type="entry name" value="PI3/4_kinase_CS"/>
</dbReference>
<dbReference type="Pfam" id="PF00613">
    <property type="entry name" value="PI3Ka"/>
    <property type="match status" value="1"/>
</dbReference>
<dbReference type="GO" id="GO:0016477">
    <property type="term" value="P:cell migration"/>
    <property type="evidence" value="ECO:0007669"/>
    <property type="project" value="TreeGrafter"/>
</dbReference>
<keyword evidence="3" id="KW-0808">Transferase</keyword>
<dbReference type="GO" id="GO:0032060">
    <property type="term" value="P:bleb assembly"/>
    <property type="evidence" value="ECO:0007669"/>
    <property type="project" value="UniProtKB-ARBA"/>
</dbReference>
<dbReference type="SMART" id="SM00144">
    <property type="entry name" value="PI3K_rbd"/>
    <property type="match status" value="1"/>
</dbReference>
<dbReference type="InterPro" id="IPR016024">
    <property type="entry name" value="ARM-type_fold"/>
</dbReference>
<dbReference type="Gene3D" id="3.10.20.770">
    <property type="match status" value="1"/>
</dbReference>